<organism evidence="2 3">
    <name type="scientific">Bradyrhizobium yuanmingense</name>
    <dbReference type="NCBI Taxonomy" id="108015"/>
    <lineage>
        <taxon>Bacteria</taxon>
        <taxon>Pseudomonadati</taxon>
        <taxon>Pseudomonadota</taxon>
        <taxon>Alphaproteobacteria</taxon>
        <taxon>Hyphomicrobiales</taxon>
        <taxon>Nitrobacteraceae</taxon>
        <taxon>Bradyrhizobium</taxon>
    </lineage>
</organism>
<name>A0A1C3UBD8_9BRAD</name>
<dbReference type="AlphaFoldDB" id="A0A1C3UBD8"/>
<keyword evidence="1" id="KW-0812">Transmembrane</keyword>
<reference evidence="2 3" key="1">
    <citation type="submission" date="2016-08" db="EMBL/GenBank/DDBJ databases">
        <authorList>
            <person name="Seilhamer J.J."/>
        </authorList>
    </citation>
    <scope>NUCLEOTIDE SEQUENCE [LARGE SCALE GENOMIC DNA]</scope>
    <source>
        <strain evidence="2 3">CCBAU 10071</strain>
    </source>
</reference>
<evidence type="ECO:0000313" key="2">
    <source>
        <dbReference type="EMBL" id="SCB12715.1"/>
    </source>
</evidence>
<gene>
    <name evidence="2" type="ORF">GA0061099_1001873</name>
</gene>
<protein>
    <submittedName>
        <fullName evidence="2">Uncharacterized protein</fullName>
    </submittedName>
</protein>
<evidence type="ECO:0000256" key="1">
    <source>
        <dbReference type="SAM" id="Phobius"/>
    </source>
</evidence>
<dbReference type="RefSeq" id="WP_036027337.1">
    <property type="nucleotide sequence ID" value="NZ_FMAE01000001.1"/>
</dbReference>
<feature type="transmembrane region" description="Helical" evidence="1">
    <location>
        <begin position="29"/>
        <end position="52"/>
    </location>
</feature>
<sequence length="63" mass="7166">MPTPTLDFERPRLRAEQQMRRSKLRKARLARIALHGLAMLSIGSVLTALIALRTAIHIWHLPA</sequence>
<keyword evidence="1" id="KW-1133">Transmembrane helix</keyword>
<dbReference type="Proteomes" id="UP000183174">
    <property type="component" value="Unassembled WGS sequence"/>
</dbReference>
<accession>A0A1C3UBD8</accession>
<proteinExistence type="predicted"/>
<evidence type="ECO:0000313" key="3">
    <source>
        <dbReference type="Proteomes" id="UP000183174"/>
    </source>
</evidence>
<dbReference type="EMBL" id="FMAE01000001">
    <property type="protein sequence ID" value="SCB12715.1"/>
    <property type="molecule type" value="Genomic_DNA"/>
</dbReference>
<keyword evidence="1" id="KW-0472">Membrane</keyword>